<evidence type="ECO:0000313" key="1">
    <source>
        <dbReference type="EMBL" id="SZF04230.1"/>
    </source>
</evidence>
<gene>
    <name evidence="1" type="ORF">BLGHR1_15026</name>
</gene>
<dbReference type="EMBL" id="UNSH01000064">
    <property type="protein sequence ID" value="SZF04230.1"/>
    <property type="molecule type" value="Genomic_DNA"/>
</dbReference>
<dbReference type="Proteomes" id="UP000275772">
    <property type="component" value="Unassembled WGS sequence"/>
</dbReference>
<evidence type="ECO:0000313" key="2">
    <source>
        <dbReference type="Proteomes" id="UP000275772"/>
    </source>
</evidence>
<reference evidence="1 2" key="1">
    <citation type="submission" date="2017-11" db="EMBL/GenBank/DDBJ databases">
        <authorList>
            <person name="Kracher B."/>
        </authorList>
    </citation>
    <scope>NUCLEOTIDE SEQUENCE [LARGE SCALE GENOMIC DNA]</scope>
    <source>
        <strain evidence="1 2">RACE1</strain>
    </source>
</reference>
<organism evidence="1 2">
    <name type="scientific">Blumeria hordei</name>
    <name type="common">Barley powdery mildew</name>
    <name type="synonym">Blumeria graminis f. sp. hordei</name>
    <dbReference type="NCBI Taxonomy" id="2867405"/>
    <lineage>
        <taxon>Eukaryota</taxon>
        <taxon>Fungi</taxon>
        <taxon>Dikarya</taxon>
        <taxon>Ascomycota</taxon>
        <taxon>Pezizomycotina</taxon>
        <taxon>Leotiomycetes</taxon>
        <taxon>Erysiphales</taxon>
        <taxon>Erysiphaceae</taxon>
        <taxon>Blumeria</taxon>
    </lineage>
</organism>
<proteinExistence type="predicted"/>
<dbReference type="AlphaFoldDB" id="A0A383UXX6"/>
<protein>
    <submittedName>
        <fullName evidence="1">Uncharacterized protein</fullName>
    </submittedName>
</protein>
<dbReference type="VEuPathDB" id="FungiDB:BLGHR1_15026"/>
<accession>A0A383UXX6</accession>
<name>A0A383UXX6_BLUHO</name>
<sequence>MCECSESTLSLDMCRKFQMLMRSTINKSRRWIISPSLSYTQMMLFTIGQPTRLC</sequence>